<sequence>MLSPDNDGASDFLKSFADPEDDASKKKPSPEAEGDDDTQDDASDTDDSDDSLDDNGDDDQSGDEDTETTTADTTEKKYVADDGQFVKIKVGEEEKEVSVKDLKRLFGQEASLTQKSTEVANARKAAETEQNKYVTSLSVLLGRATEKANPYRNIDWMAVSKDPNISAEAASALRAEAQRALDDETFLGQSLNTFMAEVQTRQNAERAESAKACIKALRTEPTAEAPNPVYIKNWNDKTYDDVRSFGVQMGLSQDAVNKLVDPVAIKMMHMAMLFKRGAAKVVTTKAVNKTPAKIVKTSSSIAARPTKGTVEQQNALKTLKRSGSMDAAGDAFLASFADK</sequence>
<evidence type="ECO:0000313" key="2">
    <source>
        <dbReference type="EMBL" id="NVL07798.1"/>
    </source>
</evidence>
<comment type="caution">
    <text evidence="2">The sequence shown here is derived from an EMBL/GenBank/DDBJ whole genome shotgun (WGS) entry which is preliminary data.</text>
</comment>
<dbReference type="AlphaFoldDB" id="A0A974AGS3"/>
<dbReference type="RefSeq" id="WP_176531415.1">
    <property type="nucleotide sequence ID" value="NZ_CP088022.1"/>
</dbReference>
<protein>
    <recommendedName>
        <fullName evidence="3">Scaffolding protein</fullName>
    </recommendedName>
</protein>
<reference evidence="2" key="1">
    <citation type="submission" date="2020-06" db="EMBL/GenBank/DDBJ databases">
        <title>Whole Genome Sequence of Bradyrhizobium sp. Strain 66S1MB.</title>
        <authorList>
            <person name="Bromfield E."/>
            <person name="Cloutier S."/>
        </authorList>
    </citation>
    <scope>NUCLEOTIDE SEQUENCE</scope>
    <source>
        <strain evidence="2">66S1MB</strain>
    </source>
</reference>
<name>A0A974AGS3_9BRAD</name>
<proteinExistence type="predicted"/>
<gene>
    <name evidence="2" type="ORF">HU230_19025</name>
</gene>
<dbReference type="EMBL" id="JABWSX010000001">
    <property type="protein sequence ID" value="NVL07798.1"/>
    <property type="molecule type" value="Genomic_DNA"/>
</dbReference>
<feature type="compositionally biased region" description="Acidic residues" evidence="1">
    <location>
        <begin position="32"/>
        <end position="67"/>
    </location>
</feature>
<organism evidence="2">
    <name type="scientific">Bradyrhizobium quebecense</name>
    <dbReference type="NCBI Taxonomy" id="2748629"/>
    <lineage>
        <taxon>Bacteria</taxon>
        <taxon>Pseudomonadati</taxon>
        <taxon>Pseudomonadota</taxon>
        <taxon>Alphaproteobacteria</taxon>
        <taxon>Hyphomicrobiales</taxon>
        <taxon>Nitrobacteraceae</taxon>
        <taxon>Bradyrhizobium</taxon>
    </lineage>
</organism>
<evidence type="ECO:0008006" key="3">
    <source>
        <dbReference type="Google" id="ProtNLM"/>
    </source>
</evidence>
<evidence type="ECO:0000256" key="1">
    <source>
        <dbReference type="SAM" id="MobiDB-lite"/>
    </source>
</evidence>
<accession>A0A974AGS3</accession>
<feature type="region of interest" description="Disordered" evidence="1">
    <location>
        <begin position="1"/>
        <end position="77"/>
    </location>
</feature>